<keyword evidence="1" id="KW-0227">DNA damage</keyword>
<comment type="catalytic activity">
    <reaction evidence="1">
        <text>ATP + H2O = ADP + phosphate + H(+)</text>
        <dbReference type="Rhea" id="RHEA:13065"/>
        <dbReference type="ChEBI" id="CHEBI:15377"/>
        <dbReference type="ChEBI" id="CHEBI:15378"/>
        <dbReference type="ChEBI" id="CHEBI:30616"/>
        <dbReference type="ChEBI" id="CHEBI:43474"/>
        <dbReference type="ChEBI" id="CHEBI:456216"/>
        <dbReference type="EC" id="5.6.2.3"/>
    </reaction>
</comment>
<dbReference type="GO" id="GO:0043139">
    <property type="term" value="F:5'-3' DNA helicase activity"/>
    <property type="evidence" value="ECO:0007669"/>
    <property type="project" value="UniProtKB-EC"/>
</dbReference>
<protein>
    <recommendedName>
        <fullName evidence="1">ATP-dependent DNA helicase</fullName>
        <ecNumber evidence="1">5.6.2.3</ecNumber>
    </recommendedName>
</protein>
<dbReference type="PANTHER" id="PTHR10492:SF101">
    <property type="entry name" value="ATP-DEPENDENT DNA HELICASE"/>
    <property type="match status" value="1"/>
</dbReference>
<keyword evidence="1" id="KW-0067">ATP-binding</keyword>
<dbReference type="Proteomes" id="UP001497516">
    <property type="component" value="Chromosome 8"/>
</dbReference>
<evidence type="ECO:0000256" key="1">
    <source>
        <dbReference type="RuleBase" id="RU363044"/>
    </source>
</evidence>
<name>A0AAV2GBF9_9ROSI</name>
<keyword evidence="1" id="KW-0234">DNA repair</keyword>
<keyword evidence="1" id="KW-0233">DNA recombination</keyword>
<dbReference type="PANTHER" id="PTHR10492">
    <property type="match status" value="1"/>
</dbReference>
<sequence length="298" mass="33063">MPALVMSEEQLKEACLLEISKLLASHCQSLSDFPGLPVPTSFTLASSSNRLLAAELCYNSGELLHQFHDKISKLNAEQRLAFDEIMDSVYGDAGKSFFINGSGGTGKTFLWQVICMKLRSENKVVLCVASSGIAALLMEGGRTAHSRFRIPVDLDAKSTCNIQQGSDLAELIQRASLVIWDEVVMSHKHCVEAVDKSLRDILRPRFQNSETKPFGGLTMVFGGDFRQTLPIVPKGSRSDIVNSSIKRSYLWRYFKVITLTQNMRLARANCSPEEAEEINDFNIWLLHVGDAPESNVFG</sequence>
<evidence type="ECO:0000259" key="2">
    <source>
        <dbReference type="Pfam" id="PF05970"/>
    </source>
</evidence>
<dbReference type="EMBL" id="OZ034821">
    <property type="protein sequence ID" value="CAL1408060.1"/>
    <property type="molecule type" value="Genomic_DNA"/>
</dbReference>
<reference evidence="3 4" key="1">
    <citation type="submission" date="2024-04" db="EMBL/GenBank/DDBJ databases">
        <authorList>
            <person name="Fracassetti M."/>
        </authorList>
    </citation>
    <scope>NUCLEOTIDE SEQUENCE [LARGE SCALE GENOMIC DNA]</scope>
</reference>
<keyword evidence="1" id="KW-0378">Hydrolase</keyword>
<dbReference type="Pfam" id="PF05970">
    <property type="entry name" value="PIF1"/>
    <property type="match status" value="1"/>
</dbReference>
<comment type="cofactor">
    <cofactor evidence="1">
        <name>Mg(2+)</name>
        <dbReference type="ChEBI" id="CHEBI:18420"/>
    </cofactor>
</comment>
<proteinExistence type="inferred from homology"/>
<dbReference type="InterPro" id="IPR010285">
    <property type="entry name" value="DNA_helicase_pif1-like_DEAD"/>
</dbReference>
<evidence type="ECO:0000313" key="4">
    <source>
        <dbReference type="Proteomes" id="UP001497516"/>
    </source>
</evidence>
<accession>A0AAV2GBF9</accession>
<dbReference type="GO" id="GO:0016787">
    <property type="term" value="F:hydrolase activity"/>
    <property type="evidence" value="ECO:0007669"/>
    <property type="project" value="UniProtKB-KW"/>
</dbReference>
<organism evidence="3 4">
    <name type="scientific">Linum trigynum</name>
    <dbReference type="NCBI Taxonomy" id="586398"/>
    <lineage>
        <taxon>Eukaryota</taxon>
        <taxon>Viridiplantae</taxon>
        <taxon>Streptophyta</taxon>
        <taxon>Embryophyta</taxon>
        <taxon>Tracheophyta</taxon>
        <taxon>Spermatophyta</taxon>
        <taxon>Magnoliopsida</taxon>
        <taxon>eudicotyledons</taxon>
        <taxon>Gunneridae</taxon>
        <taxon>Pentapetalae</taxon>
        <taxon>rosids</taxon>
        <taxon>fabids</taxon>
        <taxon>Malpighiales</taxon>
        <taxon>Linaceae</taxon>
        <taxon>Linum</taxon>
    </lineage>
</organism>
<dbReference type="GO" id="GO:0006281">
    <property type="term" value="P:DNA repair"/>
    <property type="evidence" value="ECO:0007669"/>
    <property type="project" value="UniProtKB-KW"/>
</dbReference>
<evidence type="ECO:0000313" key="3">
    <source>
        <dbReference type="EMBL" id="CAL1408060.1"/>
    </source>
</evidence>
<comment type="similarity">
    <text evidence="1">Belongs to the helicase family.</text>
</comment>
<keyword evidence="1" id="KW-0547">Nucleotide-binding</keyword>
<feature type="domain" description="DNA helicase Pif1-like DEAD-box helicase" evidence="2">
    <location>
        <begin position="73"/>
        <end position="291"/>
    </location>
</feature>
<dbReference type="SUPFAM" id="SSF52540">
    <property type="entry name" value="P-loop containing nucleoside triphosphate hydrolases"/>
    <property type="match status" value="1"/>
</dbReference>
<dbReference type="InterPro" id="IPR027417">
    <property type="entry name" value="P-loop_NTPase"/>
</dbReference>
<dbReference type="Gene3D" id="3.40.50.300">
    <property type="entry name" value="P-loop containing nucleotide triphosphate hydrolases"/>
    <property type="match status" value="1"/>
</dbReference>
<dbReference type="EC" id="5.6.2.3" evidence="1"/>
<dbReference type="GO" id="GO:0005524">
    <property type="term" value="F:ATP binding"/>
    <property type="evidence" value="ECO:0007669"/>
    <property type="project" value="UniProtKB-KW"/>
</dbReference>
<keyword evidence="4" id="KW-1185">Reference proteome</keyword>
<dbReference type="GO" id="GO:0006310">
    <property type="term" value="P:DNA recombination"/>
    <property type="evidence" value="ECO:0007669"/>
    <property type="project" value="UniProtKB-KW"/>
</dbReference>
<dbReference type="AlphaFoldDB" id="A0AAV2GBF9"/>
<keyword evidence="1" id="KW-0347">Helicase</keyword>
<gene>
    <name evidence="3" type="ORF">LTRI10_LOCUS47684</name>
</gene>
<dbReference type="GO" id="GO:0000723">
    <property type="term" value="P:telomere maintenance"/>
    <property type="evidence" value="ECO:0007669"/>
    <property type="project" value="InterPro"/>
</dbReference>